<name>A0AAW0J3V4_MYOGA</name>
<evidence type="ECO:0000313" key="3">
    <source>
        <dbReference type="Proteomes" id="UP001488838"/>
    </source>
</evidence>
<gene>
    <name evidence="2" type="ORF">U0070_000149</name>
</gene>
<comment type="caution">
    <text evidence="2">The sequence shown here is derived from an EMBL/GenBank/DDBJ whole genome shotgun (WGS) entry which is preliminary data.</text>
</comment>
<dbReference type="Proteomes" id="UP001488838">
    <property type="component" value="Unassembled WGS sequence"/>
</dbReference>
<evidence type="ECO:0000313" key="2">
    <source>
        <dbReference type="EMBL" id="KAK7821203.1"/>
    </source>
</evidence>
<keyword evidence="3" id="KW-1185">Reference proteome</keyword>
<sequence length="118" mass="12697">MQRGNNRKKPKTAENQKASEENEITQPGGSSAKPGLPCLNFEAVLSPDPALIHSTHSLTNSHAHTGSSDCEYASEVTVSPQCLAWCFCPRPGVPAVLYSEQAVSIWSSRVVKSSMPPF</sequence>
<dbReference type="AlphaFoldDB" id="A0AAW0J3V4"/>
<feature type="region of interest" description="Disordered" evidence="1">
    <location>
        <begin position="1"/>
        <end position="35"/>
    </location>
</feature>
<reference evidence="2 3" key="1">
    <citation type="journal article" date="2023" name="bioRxiv">
        <title>Conserved and derived expression patterns and positive selection on dental genes reveal complex evolutionary context of ever-growing rodent molars.</title>
        <authorList>
            <person name="Calamari Z.T."/>
            <person name="Song A."/>
            <person name="Cohen E."/>
            <person name="Akter M."/>
            <person name="Roy R.D."/>
            <person name="Hallikas O."/>
            <person name="Christensen M.M."/>
            <person name="Li P."/>
            <person name="Marangoni P."/>
            <person name="Jernvall J."/>
            <person name="Klein O.D."/>
        </authorList>
    </citation>
    <scope>NUCLEOTIDE SEQUENCE [LARGE SCALE GENOMIC DNA]</scope>
    <source>
        <strain evidence="2">V071</strain>
    </source>
</reference>
<protein>
    <submittedName>
        <fullName evidence="2">Uncharacterized protein</fullName>
    </submittedName>
</protein>
<proteinExistence type="predicted"/>
<organism evidence="2 3">
    <name type="scientific">Myodes glareolus</name>
    <name type="common">Bank vole</name>
    <name type="synonym">Clethrionomys glareolus</name>
    <dbReference type="NCBI Taxonomy" id="447135"/>
    <lineage>
        <taxon>Eukaryota</taxon>
        <taxon>Metazoa</taxon>
        <taxon>Chordata</taxon>
        <taxon>Craniata</taxon>
        <taxon>Vertebrata</taxon>
        <taxon>Euteleostomi</taxon>
        <taxon>Mammalia</taxon>
        <taxon>Eutheria</taxon>
        <taxon>Euarchontoglires</taxon>
        <taxon>Glires</taxon>
        <taxon>Rodentia</taxon>
        <taxon>Myomorpha</taxon>
        <taxon>Muroidea</taxon>
        <taxon>Cricetidae</taxon>
        <taxon>Arvicolinae</taxon>
        <taxon>Myodes</taxon>
    </lineage>
</organism>
<dbReference type="EMBL" id="JBBHLL010000066">
    <property type="protein sequence ID" value="KAK7821203.1"/>
    <property type="molecule type" value="Genomic_DNA"/>
</dbReference>
<evidence type="ECO:0000256" key="1">
    <source>
        <dbReference type="SAM" id="MobiDB-lite"/>
    </source>
</evidence>
<accession>A0AAW0J3V4</accession>
<feature type="compositionally biased region" description="Basic and acidic residues" evidence="1">
    <location>
        <begin position="11"/>
        <end position="20"/>
    </location>
</feature>
<feature type="compositionally biased region" description="Basic residues" evidence="1">
    <location>
        <begin position="1"/>
        <end position="10"/>
    </location>
</feature>